<dbReference type="AlphaFoldDB" id="A0A834JMY2"/>
<proteinExistence type="predicted"/>
<name>A0A834JMY2_VESGE</name>
<gene>
    <name evidence="2" type="ORF">HZH68_012263</name>
</gene>
<dbReference type="Proteomes" id="UP000617340">
    <property type="component" value="Unassembled WGS sequence"/>
</dbReference>
<evidence type="ECO:0000313" key="2">
    <source>
        <dbReference type="EMBL" id="KAF7388321.1"/>
    </source>
</evidence>
<comment type="caution">
    <text evidence="2">The sequence shown here is derived from an EMBL/GenBank/DDBJ whole genome shotgun (WGS) entry which is preliminary data.</text>
</comment>
<reference evidence="2" key="1">
    <citation type="journal article" date="2020" name="G3 (Bethesda)">
        <title>High-Quality Assemblies for Three Invasive Social Wasps from the &lt;i&gt;Vespula&lt;/i&gt; Genus.</title>
        <authorList>
            <person name="Harrop T.W.R."/>
            <person name="Guhlin J."/>
            <person name="McLaughlin G.M."/>
            <person name="Permina E."/>
            <person name="Stockwell P."/>
            <person name="Gilligan J."/>
            <person name="Le Lec M.F."/>
            <person name="Gruber M.A.M."/>
            <person name="Quinn O."/>
            <person name="Lovegrove M."/>
            <person name="Duncan E.J."/>
            <person name="Remnant E.J."/>
            <person name="Van Eeckhoven J."/>
            <person name="Graham B."/>
            <person name="Knapp R.A."/>
            <person name="Langford K.W."/>
            <person name="Kronenberg Z."/>
            <person name="Press M.O."/>
            <person name="Eacker S.M."/>
            <person name="Wilson-Rankin E.E."/>
            <person name="Purcell J."/>
            <person name="Lester P.J."/>
            <person name="Dearden P.K."/>
        </authorList>
    </citation>
    <scope>NUCLEOTIDE SEQUENCE</scope>
    <source>
        <strain evidence="2">Linc-1</strain>
    </source>
</reference>
<feature type="region of interest" description="Disordered" evidence="1">
    <location>
        <begin position="1"/>
        <end position="30"/>
    </location>
</feature>
<feature type="region of interest" description="Disordered" evidence="1">
    <location>
        <begin position="45"/>
        <end position="84"/>
    </location>
</feature>
<sequence>MSMTTGESFIWLHQRQREQKKGEPISWTGPNIDFAKLGSIPLPTAAVVAAAPPPPPPPPPSPPPPEHHHHHLSTSSISTLGTPRTRLAGPFGVVYAPGIQMTAFARTEECPTISAWLRNDNLKRVLFVAVPWKNDGYRTKWNEER</sequence>
<evidence type="ECO:0000256" key="1">
    <source>
        <dbReference type="SAM" id="MobiDB-lite"/>
    </source>
</evidence>
<keyword evidence="3" id="KW-1185">Reference proteome</keyword>
<protein>
    <submittedName>
        <fullName evidence="2">Uncharacterized protein</fullName>
    </submittedName>
</protein>
<dbReference type="EMBL" id="JACSDZ010000013">
    <property type="protein sequence ID" value="KAF7388321.1"/>
    <property type="molecule type" value="Genomic_DNA"/>
</dbReference>
<accession>A0A834JMY2</accession>
<feature type="compositionally biased region" description="Pro residues" evidence="1">
    <location>
        <begin position="51"/>
        <end position="64"/>
    </location>
</feature>
<organism evidence="2 3">
    <name type="scientific">Vespula germanica</name>
    <name type="common">German yellow jacket</name>
    <name type="synonym">Paravespula germanica</name>
    <dbReference type="NCBI Taxonomy" id="30212"/>
    <lineage>
        <taxon>Eukaryota</taxon>
        <taxon>Metazoa</taxon>
        <taxon>Ecdysozoa</taxon>
        <taxon>Arthropoda</taxon>
        <taxon>Hexapoda</taxon>
        <taxon>Insecta</taxon>
        <taxon>Pterygota</taxon>
        <taxon>Neoptera</taxon>
        <taxon>Endopterygota</taxon>
        <taxon>Hymenoptera</taxon>
        <taxon>Apocrita</taxon>
        <taxon>Aculeata</taxon>
        <taxon>Vespoidea</taxon>
        <taxon>Vespidae</taxon>
        <taxon>Vespinae</taxon>
        <taxon>Vespula</taxon>
    </lineage>
</organism>
<evidence type="ECO:0000313" key="3">
    <source>
        <dbReference type="Proteomes" id="UP000617340"/>
    </source>
</evidence>